<protein>
    <submittedName>
        <fullName evidence="18">Capsule polysaccharide export protein</fullName>
    </submittedName>
</protein>
<evidence type="ECO:0000256" key="1">
    <source>
        <dbReference type="ARBA" id="ARBA00004571"/>
    </source>
</evidence>
<evidence type="ECO:0000313" key="19">
    <source>
        <dbReference type="Proteomes" id="UP000014461"/>
    </source>
</evidence>
<keyword evidence="11" id="KW-0472">Membrane</keyword>
<evidence type="ECO:0000256" key="5">
    <source>
        <dbReference type="ARBA" id="ARBA00022597"/>
    </source>
</evidence>
<feature type="domain" description="Soluble ligand binding" evidence="16">
    <location>
        <begin position="275"/>
        <end position="315"/>
    </location>
</feature>
<feature type="domain" description="Soluble ligand binding" evidence="16">
    <location>
        <begin position="586"/>
        <end position="623"/>
    </location>
</feature>
<feature type="domain" description="Polysaccharide export protein N-terminal" evidence="15">
    <location>
        <begin position="111"/>
        <end position="176"/>
    </location>
</feature>
<dbReference type="InterPro" id="IPR019554">
    <property type="entry name" value="Soluble_ligand-bd"/>
</dbReference>
<evidence type="ECO:0000256" key="4">
    <source>
        <dbReference type="ARBA" id="ARBA00022452"/>
    </source>
</evidence>
<dbReference type="GO" id="GO:0015159">
    <property type="term" value="F:polysaccharide transmembrane transporter activity"/>
    <property type="evidence" value="ECO:0007669"/>
    <property type="project" value="InterPro"/>
</dbReference>
<evidence type="ECO:0000313" key="18">
    <source>
        <dbReference type="EMBL" id="GAD02771.1"/>
    </source>
</evidence>
<comment type="similarity">
    <text evidence="2">Belongs to the BexD/CtrA/VexA family.</text>
</comment>
<dbReference type="Gene3D" id="3.30.1950.10">
    <property type="entry name" value="wza like domain"/>
    <property type="match status" value="1"/>
</dbReference>
<accession>R9PTP3</accession>
<evidence type="ECO:0000256" key="3">
    <source>
        <dbReference type="ARBA" id="ARBA00022448"/>
    </source>
</evidence>
<dbReference type="STRING" id="1331007.AALB_2851"/>
<dbReference type="EMBL" id="BARX01000019">
    <property type="protein sequence ID" value="GAD02771.1"/>
    <property type="molecule type" value="Genomic_DNA"/>
</dbReference>
<evidence type="ECO:0000259" key="15">
    <source>
        <dbReference type="Pfam" id="PF02563"/>
    </source>
</evidence>
<dbReference type="PANTHER" id="PTHR33619:SF3">
    <property type="entry name" value="POLYSACCHARIDE EXPORT PROTEIN GFCE-RELATED"/>
    <property type="match status" value="1"/>
</dbReference>
<evidence type="ECO:0000259" key="17">
    <source>
        <dbReference type="Pfam" id="PF22461"/>
    </source>
</evidence>
<gene>
    <name evidence="18" type="ORF">AALB_2851</name>
</gene>
<keyword evidence="3" id="KW-0813">Transport</keyword>
<keyword evidence="13" id="KW-0998">Cell outer membrane</keyword>
<dbReference type="Proteomes" id="UP000014461">
    <property type="component" value="Unassembled WGS sequence"/>
</dbReference>
<keyword evidence="19" id="KW-1185">Reference proteome</keyword>
<evidence type="ECO:0000256" key="2">
    <source>
        <dbReference type="ARBA" id="ARBA00009450"/>
    </source>
</evidence>
<feature type="domain" description="Soluble ligand binding" evidence="16">
    <location>
        <begin position="681"/>
        <end position="720"/>
    </location>
</feature>
<keyword evidence="4" id="KW-1134">Transmembrane beta strand</keyword>
<evidence type="ECO:0000256" key="9">
    <source>
        <dbReference type="ARBA" id="ARBA00023065"/>
    </source>
</evidence>
<name>R9PTP3_AGAAL</name>
<keyword evidence="14" id="KW-0449">Lipoprotein</keyword>
<evidence type="ECO:0000256" key="11">
    <source>
        <dbReference type="ARBA" id="ARBA00023136"/>
    </source>
</evidence>
<keyword evidence="7" id="KW-0732">Signal</keyword>
<evidence type="ECO:0000256" key="12">
    <source>
        <dbReference type="ARBA" id="ARBA00023139"/>
    </source>
</evidence>
<dbReference type="GO" id="GO:0046930">
    <property type="term" value="C:pore complex"/>
    <property type="evidence" value="ECO:0007669"/>
    <property type="project" value="UniProtKB-KW"/>
</dbReference>
<keyword evidence="12" id="KW-0564">Palmitate</keyword>
<evidence type="ECO:0000259" key="16">
    <source>
        <dbReference type="Pfam" id="PF10531"/>
    </source>
</evidence>
<evidence type="ECO:0000256" key="14">
    <source>
        <dbReference type="ARBA" id="ARBA00023288"/>
    </source>
</evidence>
<dbReference type="Pfam" id="PF10531">
    <property type="entry name" value="SLBB"/>
    <property type="match status" value="4"/>
</dbReference>
<dbReference type="InterPro" id="IPR003715">
    <property type="entry name" value="Poly_export_N"/>
</dbReference>
<evidence type="ECO:0000256" key="13">
    <source>
        <dbReference type="ARBA" id="ARBA00023237"/>
    </source>
</evidence>
<sequence length="921" mass="102108">MWLLGFSQFSVAMNLSPDQVQMLKNLPADQQAALARQYGVDLSQFSQSAVTQSQSSQNIAPKLPQKRDLQAEQQALANKNSAGETAELQRFGLDVFATQPTTFAPLNNIPVTDNYRLGPGDTLNVQLFGKENNNFEFRVNRHGSISFPELGPVNVSGLTFNEVRELITQQINEKKIGVRSNVTMGELRTVEVFVLGDAYQPGKYLVSSLSTITHALYASGGINQQGSLRDIRLLREGRLVSRFDLYDLLIKGDTSNDLQLRSGDVIFVGPLGDTVSVEGEVVRPAIYEISGNETIKGLISLAGGYTTKAFKRSARFERITSEGLIDLLTLDLNDSSDLKRNLQNGDFLTIEQVDKRTPNYVSLKGNVAREGRYQWRKGLRISDLLPSVQRSLNTSSDLNYSLVVRKEKDRSITILQVDLEKAINQKHLADNILLKPEDEILVFTKYDLELFSEAFQIGAKEKDLLSADAASLNAKMETAEQLANQTVGEQAQQIPQYSQQVHAATLPNSPVGTLNQNEASLAASQRGTSGRVGDSKTETDIERIARITNMSVNEIEKVLKSTREKLLAPILIMLQEQSSINRELRVVEIFGEVKFPGIYPITNKNTVKDLIDAAGGVKNGAYALHSELTRTIVQDADADVTLLRLDLNDVIARVPEQNLVLQARDRLNVLAVPNLRKQRTVSLQGEVRFPGTYVIKRGETLGDVIARAGGLTEYAHQDGAVFTREALRVREQSQIDAYAESIRQEVAKKSLRQTGPGSFTSSSSPTEQLELIQEMSGTKALGRMVVDLPAILLDDSAKDFMLEDEDMLYVPQYRNTVTIMGEVQISTSYLLDETYSFKDYINFAGGAKKQADEDRIFVVRANGSVYKPESGFWFKNNKQPLQPGDTIVVPIDTDYRDALSTWTAATQILYQIGVAYNAIQK</sequence>
<dbReference type="Gene3D" id="3.10.560.10">
    <property type="entry name" value="Outer membrane lipoprotein wza domain like"/>
    <property type="match status" value="6"/>
</dbReference>
<reference evidence="18" key="1">
    <citation type="journal article" date="2013" name="Genome Announc.">
        <title>Draft Genome Sequence of Agarivorans albus Strain MKT 106T, an Agarolytic Marine Bacterium.</title>
        <authorList>
            <person name="Yasuike M."/>
            <person name="Nakamura Y."/>
            <person name="Kai W."/>
            <person name="Fujiwara A."/>
            <person name="Fukui Y."/>
            <person name="Satomi M."/>
            <person name="Sano M."/>
        </authorList>
    </citation>
    <scope>NUCLEOTIDE SEQUENCE [LARGE SCALE GENOMIC DNA]</scope>
</reference>
<dbReference type="InterPro" id="IPR054765">
    <property type="entry name" value="SLBB_dom"/>
</dbReference>
<comment type="caution">
    <text evidence="18">The sequence shown here is derived from an EMBL/GenBank/DDBJ whole genome shotgun (WGS) entry which is preliminary data.</text>
</comment>
<evidence type="ECO:0000256" key="8">
    <source>
        <dbReference type="ARBA" id="ARBA00023047"/>
    </source>
</evidence>
<dbReference type="Pfam" id="PF22461">
    <property type="entry name" value="SLBB_2"/>
    <property type="match status" value="1"/>
</dbReference>
<keyword evidence="5" id="KW-0762">Sugar transport</keyword>
<dbReference type="GO" id="GO:0015288">
    <property type="term" value="F:porin activity"/>
    <property type="evidence" value="ECO:0007669"/>
    <property type="project" value="UniProtKB-KW"/>
</dbReference>
<evidence type="ECO:0000256" key="6">
    <source>
        <dbReference type="ARBA" id="ARBA00022692"/>
    </source>
</evidence>
<feature type="domain" description="Soluble ligand binding" evidence="16">
    <location>
        <begin position="817"/>
        <end position="867"/>
    </location>
</feature>
<dbReference type="PANTHER" id="PTHR33619">
    <property type="entry name" value="POLYSACCHARIDE EXPORT PROTEIN GFCE-RELATED"/>
    <property type="match status" value="1"/>
</dbReference>
<keyword evidence="10" id="KW-0626">Porin</keyword>
<feature type="domain" description="SLBB" evidence="17">
    <location>
        <begin position="192"/>
        <end position="268"/>
    </location>
</feature>
<comment type="subcellular location">
    <subcellularLocation>
        <location evidence="1">Cell outer membrane</location>
        <topology evidence="1">Multi-pass membrane protein</topology>
    </subcellularLocation>
</comment>
<dbReference type="Pfam" id="PF02563">
    <property type="entry name" value="Poly_export"/>
    <property type="match status" value="1"/>
</dbReference>
<keyword evidence="8" id="KW-0625">Polysaccharide transport</keyword>
<keyword evidence="9" id="KW-0406">Ion transport</keyword>
<dbReference type="InterPro" id="IPR049712">
    <property type="entry name" value="Poly_export"/>
</dbReference>
<keyword evidence="6" id="KW-0812">Transmembrane</keyword>
<dbReference type="AlphaFoldDB" id="R9PTP3"/>
<evidence type="ECO:0000256" key="10">
    <source>
        <dbReference type="ARBA" id="ARBA00023114"/>
    </source>
</evidence>
<organism evidence="18 19">
    <name type="scientific">Agarivorans albus MKT 106</name>
    <dbReference type="NCBI Taxonomy" id="1331007"/>
    <lineage>
        <taxon>Bacteria</taxon>
        <taxon>Pseudomonadati</taxon>
        <taxon>Pseudomonadota</taxon>
        <taxon>Gammaproteobacteria</taxon>
        <taxon>Alteromonadales</taxon>
        <taxon>Alteromonadaceae</taxon>
        <taxon>Agarivorans</taxon>
    </lineage>
</organism>
<proteinExistence type="inferred from homology"/>
<dbReference type="GO" id="GO:0006811">
    <property type="term" value="P:monoatomic ion transport"/>
    <property type="evidence" value="ECO:0007669"/>
    <property type="project" value="UniProtKB-KW"/>
</dbReference>
<evidence type="ECO:0000256" key="7">
    <source>
        <dbReference type="ARBA" id="ARBA00022729"/>
    </source>
</evidence>
<dbReference type="GO" id="GO:0009279">
    <property type="term" value="C:cell outer membrane"/>
    <property type="evidence" value="ECO:0007669"/>
    <property type="project" value="UniProtKB-SubCell"/>
</dbReference>